<dbReference type="STRING" id="128403.WA1_00655"/>
<dbReference type="Proteomes" id="UP000076925">
    <property type="component" value="Unassembled WGS sequence"/>
</dbReference>
<evidence type="ECO:0000313" key="4">
    <source>
        <dbReference type="Proteomes" id="UP000076925"/>
    </source>
</evidence>
<dbReference type="RefSeq" id="WP_017750206.1">
    <property type="nucleotide sequence ID" value="NZ_KQ976354.1"/>
</dbReference>
<dbReference type="PANTHER" id="PTHR33408:SF2">
    <property type="entry name" value="TRANSPOSASE DDE DOMAIN-CONTAINING PROTEIN"/>
    <property type="match status" value="1"/>
</dbReference>
<gene>
    <name evidence="3" type="ORF">WA1_00655</name>
    <name evidence="2" type="ORF">WA1_29815</name>
</gene>
<feature type="domain" description="Transposase DDE" evidence="1">
    <location>
        <begin position="86"/>
        <end position="208"/>
    </location>
</feature>
<accession>A0A139XGB5</accession>
<name>A0A139XGB5_9CYAN</name>
<dbReference type="PANTHER" id="PTHR33408">
    <property type="entry name" value="TRANSPOSASE"/>
    <property type="match status" value="1"/>
</dbReference>
<sequence>MRNLEDKRNKKRVSCGRLEQQFDLFEKANVWNLSLDEQHGGVESHQVYQVSVVGPVAVDTSWQAKLNTGFDVSAFVIDWDNQVVQCPQGFWSRIWRKTRDSNHNPLIEVVFERKTCAKCPVRSDCTSAQTAPRKIKLRPREEYDALQQRRDQQQTPEFQQHYARRSGVEGTISQAVGRFDLRRTRYFGLAKTHLQHVATACAINLTRFFAWSNHPIKAKTRTSSFATLRVEPA</sequence>
<keyword evidence="4" id="KW-1185">Reference proteome</keyword>
<reference evidence="3 4" key="1">
    <citation type="journal article" date="2013" name="Genome Biol. Evol.">
        <title>Genomes of Stigonematalean cyanobacteria (subsection V) and the evolution of oxygenic photosynthesis from prokaryotes to plastids.</title>
        <authorList>
            <person name="Dagan T."/>
            <person name="Roettger M."/>
            <person name="Stucken K."/>
            <person name="Landan G."/>
            <person name="Koch R."/>
            <person name="Major P."/>
            <person name="Gould S.B."/>
            <person name="Goremykin V.V."/>
            <person name="Rippka R."/>
            <person name="Tandeau de Marsac N."/>
            <person name="Gugger M."/>
            <person name="Lockhart P.J."/>
            <person name="Allen J.F."/>
            <person name="Brune I."/>
            <person name="Maus I."/>
            <person name="Puhler A."/>
            <person name="Martin W.F."/>
        </authorList>
    </citation>
    <scope>NUCLEOTIDE SEQUENCE [LARGE SCALE GENOMIC DNA]</scope>
    <source>
        <strain evidence="3 4">PCC 7110</strain>
    </source>
</reference>
<organism evidence="3 4">
    <name type="scientific">Scytonema hofmannii PCC 7110</name>
    <dbReference type="NCBI Taxonomy" id="128403"/>
    <lineage>
        <taxon>Bacteria</taxon>
        <taxon>Bacillati</taxon>
        <taxon>Cyanobacteriota</taxon>
        <taxon>Cyanophyceae</taxon>
        <taxon>Nostocales</taxon>
        <taxon>Scytonemataceae</taxon>
        <taxon>Scytonema</taxon>
    </lineage>
</organism>
<evidence type="ECO:0000313" key="3">
    <source>
        <dbReference type="EMBL" id="KYC43711.1"/>
    </source>
</evidence>
<reference evidence="3" key="2">
    <citation type="submission" date="2016-02" db="EMBL/GenBank/DDBJ databases">
        <authorList>
            <person name="Wen L."/>
            <person name="He K."/>
            <person name="Yang H."/>
        </authorList>
    </citation>
    <scope>NUCLEOTIDE SEQUENCE</scope>
    <source>
        <strain evidence="3">PCC 7110</strain>
    </source>
</reference>
<dbReference type="OrthoDB" id="4334464at2"/>
<dbReference type="EMBL" id="ANNX02000031">
    <property type="protein sequence ID" value="KYC40141.1"/>
    <property type="molecule type" value="Genomic_DNA"/>
</dbReference>
<proteinExistence type="predicted"/>
<dbReference type="InterPro" id="IPR025668">
    <property type="entry name" value="Tnp_DDE_dom"/>
</dbReference>
<dbReference type="Pfam" id="PF13751">
    <property type="entry name" value="DDE_Tnp_1_6"/>
    <property type="match status" value="1"/>
</dbReference>
<evidence type="ECO:0000259" key="1">
    <source>
        <dbReference type="Pfam" id="PF13751"/>
    </source>
</evidence>
<comment type="caution">
    <text evidence="3">The sequence shown here is derived from an EMBL/GenBank/DDBJ whole genome shotgun (WGS) entry which is preliminary data.</text>
</comment>
<protein>
    <recommendedName>
        <fullName evidence="1">Transposase DDE domain-containing protein</fullName>
    </recommendedName>
</protein>
<dbReference type="AlphaFoldDB" id="A0A139XGB5"/>
<evidence type="ECO:0000313" key="2">
    <source>
        <dbReference type="EMBL" id="KYC40141.1"/>
    </source>
</evidence>
<dbReference type="EMBL" id="ANNX02000012">
    <property type="protein sequence ID" value="KYC43711.1"/>
    <property type="molecule type" value="Genomic_DNA"/>
</dbReference>